<reference evidence="3 4" key="1">
    <citation type="submission" date="2018-06" db="EMBL/GenBank/DDBJ databases">
        <title>Pseudomonas diversity within urban Lake Michigan freshwaters.</title>
        <authorList>
            <person name="Batrich M."/>
            <person name="Hatzopoulos T."/>
            <person name="Putonti C."/>
        </authorList>
    </citation>
    <scope>NUCLEOTIDE SEQUENCE [LARGE SCALE GENOMIC DNA]</scope>
    <source>
        <strain evidence="3 4">MB-090714</strain>
    </source>
</reference>
<gene>
    <name evidence="3" type="ORF">DMO17_01985</name>
</gene>
<dbReference type="Proteomes" id="UP000248146">
    <property type="component" value="Unassembled WGS sequence"/>
</dbReference>
<keyword evidence="2" id="KW-1133">Transmembrane helix</keyword>
<dbReference type="Pfam" id="PF11162">
    <property type="entry name" value="DUF2946"/>
    <property type="match status" value="1"/>
</dbReference>
<organism evidence="3 4">
    <name type="scientific">Aquipseudomonas alcaligenes</name>
    <name type="common">Pseudomonas alcaligenes</name>
    <dbReference type="NCBI Taxonomy" id="43263"/>
    <lineage>
        <taxon>Bacteria</taxon>
        <taxon>Pseudomonadati</taxon>
        <taxon>Pseudomonadota</taxon>
        <taxon>Gammaproteobacteria</taxon>
        <taxon>Pseudomonadales</taxon>
        <taxon>Pseudomonadaceae</taxon>
        <taxon>Aquipseudomonas</taxon>
    </lineage>
</organism>
<dbReference type="AlphaFoldDB" id="A0A2V4L6P7"/>
<feature type="compositionally biased region" description="Low complexity" evidence="1">
    <location>
        <begin position="7"/>
        <end position="28"/>
    </location>
</feature>
<accession>A0A2V4L6P7</accession>
<dbReference type="EMBL" id="QJRX01000001">
    <property type="protein sequence ID" value="PYC29635.1"/>
    <property type="molecule type" value="Genomic_DNA"/>
</dbReference>
<feature type="region of interest" description="Disordered" evidence="1">
    <location>
        <begin position="1"/>
        <end position="70"/>
    </location>
</feature>
<evidence type="ECO:0008006" key="5">
    <source>
        <dbReference type="Google" id="ProtNLM"/>
    </source>
</evidence>
<evidence type="ECO:0000256" key="1">
    <source>
        <dbReference type="SAM" id="MobiDB-lite"/>
    </source>
</evidence>
<evidence type="ECO:0000313" key="3">
    <source>
        <dbReference type="EMBL" id="PYC29635.1"/>
    </source>
</evidence>
<evidence type="ECO:0000256" key="2">
    <source>
        <dbReference type="SAM" id="Phobius"/>
    </source>
</evidence>
<protein>
    <recommendedName>
        <fullName evidence="5">DUF2946 domain-containing protein</fullName>
    </recommendedName>
</protein>
<dbReference type="InterPro" id="IPR021333">
    <property type="entry name" value="DUF2946"/>
</dbReference>
<name>A0A2V4L6P7_AQUAC</name>
<proteinExistence type="predicted"/>
<feature type="transmembrane region" description="Helical" evidence="2">
    <location>
        <begin position="79"/>
        <end position="106"/>
    </location>
</feature>
<comment type="caution">
    <text evidence="3">The sequence shown here is derived from an EMBL/GenBank/DDBJ whole genome shotgun (WGS) entry which is preliminary data.</text>
</comment>
<dbReference type="OrthoDB" id="6896047at2"/>
<evidence type="ECO:0000313" key="4">
    <source>
        <dbReference type="Proteomes" id="UP000248146"/>
    </source>
</evidence>
<keyword evidence="2" id="KW-0472">Membrane</keyword>
<keyword evidence="2" id="KW-0812">Transmembrane</keyword>
<feature type="region of interest" description="Disordered" evidence="1">
    <location>
        <begin position="164"/>
        <end position="186"/>
    </location>
</feature>
<sequence length="186" mass="18855">MPWPRHSQAQAAANSISNSTSSRSIMAAPAVPRASLTDPRRRGLSPSHPVAAMLAGGAPARPDSPPLSSTRHLQNTARLALLAMFLLLAAPLFSQAVGASAVPAWMSEMACGDGGHEPLGHDAPLWAQCGYCTLLLSSPALPGAPAMAASNVLPAVGAGLPGAPHASRGRLAAHDAPPRAPPLRSV</sequence>